<dbReference type="InterPro" id="IPR050851">
    <property type="entry name" value="mRNA_Cap_2O-Ribose_MeTrfase"/>
</dbReference>
<dbReference type="AlphaFoldDB" id="A0A182NJY7"/>
<keyword evidence="5 7" id="KW-0949">S-adenosyl-L-methionine</keyword>
<reference evidence="10" key="1">
    <citation type="submission" date="2013-03" db="EMBL/GenBank/DDBJ databases">
        <title>The Genome Sequence of Anopheles dirus WRAIR2.</title>
        <authorList>
            <consortium name="The Broad Institute Genomics Platform"/>
            <person name="Neafsey D.E."/>
            <person name="Walton C."/>
            <person name="Walker B."/>
            <person name="Young S.K."/>
            <person name="Zeng Q."/>
            <person name="Gargeya S."/>
            <person name="Fitzgerald M."/>
            <person name="Haas B."/>
            <person name="Abouelleil A."/>
            <person name="Allen A.W."/>
            <person name="Alvarado L."/>
            <person name="Arachchi H.M."/>
            <person name="Berlin A.M."/>
            <person name="Chapman S.B."/>
            <person name="Gainer-Dewar J."/>
            <person name="Goldberg J."/>
            <person name="Griggs A."/>
            <person name="Gujja S."/>
            <person name="Hansen M."/>
            <person name="Howarth C."/>
            <person name="Imamovic A."/>
            <person name="Ireland A."/>
            <person name="Larimer J."/>
            <person name="McCowan C."/>
            <person name="Murphy C."/>
            <person name="Pearson M."/>
            <person name="Poon T.W."/>
            <person name="Priest M."/>
            <person name="Roberts A."/>
            <person name="Saif S."/>
            <person name="Shea T."/>
            <person name="Sisk P."/>
            <person name="Sykes S."/>
            <person name="Wortman J."/>
            <person name="Nusbaum C."/>
            <person name="Birren B."/>
        </authorList>
    </citation>
    <scope>NUCLEOTIDE SEQUENCE [LARGE SCALE GENOMIC DNA]</scope>
    <source>
        <strain evidence="10">WRAIR2</strain>
    </source>
</reference>
<comment type="catalytic activity">
    <reaction evidence="6">
        <text>a 5'-end (N(7)-methyl 5'-triphosphoguanosine)-(2'-O-methyl-ribonucleoside)-(ribonucleotide) in mRNA + S-adenosyl-L-methionine = a 5'-end (N(7)-methyl 5'-triphosphoguanosine)-(2'-O-methyl-ribonucleoside)-(2'-O-methyl-ribonucleotide) in mRNA + S-adenosyl-L-homocysteine + H(+)</text>
        <dbReference type="Rhea" id="RHEA:67024"/>
        <dbReference type="Rhea" id="RHEA-COMP:17169"/>
        <dbReference type="Rhea" id="RHEA-COMP:17170"/>
        <dbReference type="ChEBI" id="CHEBI:15378"/>
        <dbReference type="ChEBI" id="CHEBI:57856"/>
        <dbReference type="ChEBI" id="CHEBI:59789"/>
        <dbReference type="ChEBI" id="CHEBI:167612"/>
        <dbReference type="ChEBI" id="CHEBI:167614"/>
        <dbReference type="EC" id="2.1.1.296"/>
    </reaction>
</comment>
<dbReference type="VEuPathDB" id="VectorBase:ADIR007967"/>
<sequence>MESRSNQSPTDDELELQQLRERIFHEASAQFEKKFAFHSLPPKTPLPPLETLYRCPPYDVPKLQDQKRRLNEVKNRLNDFEISDWHQHTRRRSSLLPILNELRYRIRAEFVTQAFAKLYECVSAYGLIDTDLKELYSVHLCEAPGAFVTGLNHYIRLHCAPRTRWRWFACTLNPYYEGNCPGNMIPDDRFILHTLDSWCFGADGTGDIMVRENRNAIIRRRQRFPAVHLVTADGSIDCLNVPEEQEERVARLHLAETVLALSLLSAGQHFVLKMFTLFEHSSVSLLFLLHHCFDELHVFKPCTSKPGNSEVYIVAKYYRHPDGIELYLDRIYSNLANETNAIFDPATVPDAFLDQLHACAARFVDWQADVIESNIRFYHTSDPFEDQRLSIFKQTMLELFFERYYIIPIRNNERIVSGVKVSEGPNVNQKESRGTYNERVQLAATVDANVTERIRSLRERLDHLTLTRHQFQPEATLNDAPRKGGQENGHSVGHELAFAIGKPIERVKSSKFALITCIRLLNDAIDLYRTATRVKSDGGVEQPPPDPITVTGNLISISISSYAQITNIAHHEKELFRTIVRTLFELMQRNCITYPLELPLRSGDSGADRPLELVLENWLPLTQVSVGLLYLLKRYVFEQVEQLSPARLALRGLRKSGVTNLVTIHDAVLKAYAKAAGAPGVPKSVLAIVSITVLLSGGFQYAMLNYNSALCLIYCARLLDELKTSTLDQQQQR</sequence>
<feature type="binding site" evidence="7">
    <location>
        <position position="233"/>
    </location>
    <ligand>
        <name>S-adenosyl-L-methionine</name>
        <dbReference type="ChEBI" id="CHEBI:59789"/>
    </ligand>
</feature>
<evidence type="ECO:0000259" key="8">
    <source>
        <dbReference type="PROSITE" id="PS51614"/>
    </source>
</evidence>
<dbReference type="Proteomes" id="UP000075884">
    <property type="component" value="Unassembled WGS sequence"/>
</dbReference>
<evidence type="ECO:0000313" key="9">
    <source>
        <dbReference type="EnsemblMetazoa" id="ADIR007967-PA"/>
    </source>
</evidence>
<dbReference type="PANTHER" id="PTHR16121:SF2">
    <property type="entry name" value="CAP-SPECIFIC MRNA (NUCLEOSIDE-2'-O-)-METHYLTRANSFERASE 2"/>
    <property type="match status" value="1"/>
</dbReference>
<proteinExistence type="predicted"/>
<dbReference type="EnsemblMetazoa" id="ADIR007967-RA">
    <property type="protein sequence ID" value="ADIR007967-PA"/>
    <property type="gene ID" value="ADIR007967"/>
</dbReference>
<dbReference type="InterPro" id="IPR002877">
    <property type="entry name" value="RNA_MeTrfase_FtsJ_dom"/>
</dbReference>
<dbReference type="Pfam" id="PF01728">
    <property type="entry name" value="FtsJ"/>
    <property type="match status" value="1"/>
</dbReference>
<dbReference type="PROSITE" id="PS51614">
    <property type="entry name" value="SAM_MT_ADRIFT"/>
    <property type="match status" value="1"/>
</dbReference>
<evidence type="ECO:0000256" key="5">
    <source>
        <dbReference type="ARBA" id="ARBA00022691"/>
    </source>
</evidence>
<dbReference type="InterPro" id="IPR025807">
    <property type="entry name" value="Adrift-typ_MeTrfase"/>
</dbReference>
<dbReference type="InterPro" id="IPR029063">
    <property type="entry name" value="SAM-dependent_MTases_sf"/>
</dbReference>
<dbReference type="GO" id="GO:0005737">
    <property type="term" value="C:cytoplasm"/>
    <property type="evidence" value="ECO:0007669"/>
    <property type="project" value="TreeGrafter"/>
</dbReference>
<dbReference type="GO" id="GO:0120550">
    <property type="term" value="F:methyltransferase cap2 activity"/>
    <property type="evidence" value="ECO:0007669"/>
    <property type="project" value="UniProtKB-EC"/>
</dbReference>
<dbReference type="EC" id="2.1.1.296" evidence="1"/>
<feature type="active site" description="Proton acceptor" evidence="7">
    <location>
        <position position="273"/>
    </location>
</feature>
<organism evidence="9 10">
    <name type="scientific">Anopheles dirus</name>
    <dbReference type="NCBI Taxonomy" id="7168"/>
    <lineage>
        <taxon>Eukaryota</taxon>
        <taxon>Metazoa</taxon>
        <taxon>Ecdysozoa</taxon>
        <taxon>Arthropoda</taxon>
        <taxon>Hexapoda</taxon>
        <taxon>Insecta</taxon>
        <taxon>Pterygota</taxon>
        <taxon>Neoptera</taxon>
        <taxon>Endopterygota</taxon>
        <taxon>Diptera</taxon>
        <taxon>Nematocera</taxon>
        <taxon>Culicoidea</taxon>
        <taxon>Culicidae</taxon>
        <taxon>Anophelinae</taxon>
        <taxon>Anopheles</taxon>
    </lineage>
</organism>
<dbReference type="STRING" id="7168.A0A182NJY7"/>
<evidence type="ECO:0000256" key="6">
    <source>
        <dbReference type="ARBA" id="ARBA00049477"/>
    </source>
</evidence>
<keyword evidence="4 7" id="KW-0808">Transferase</keyword>
<dbReference type="GO" id="GO:0004483">
    <property type="term" value="F:methyltransferase cap1 activity"/>
    <property type="evidence" value="ECO:0007669"/>
    <property type="project" value="UniProtKB-ARBA"/>
</dbReference>
<feature type="binding site" evidence="7">
    <location>
        <position position="165"/>
    </location>
    <ligand>
        <name>S-adenosyl-L-methionine</name>
        <dbReference type="ChEBI" id="CHEBI:59789"/>
    </ligand>
</feature>
<evidence type="ECO:0000256" key="7">
    <source>
        <dbReference type="PROSITE-ProRule" id="PRU00946"/>
    </source>
</evidence>
<evidence type="ECO:0000313" key="10">
    <source>
        <dbReference type="Proteomes" id="UP000075884"/>
    </source>
</evidence>
<dbReference type="SUPFAM" id="SSF53335">
    <property type="entry name" value="S-adenosyl-L-methionine-dependent methyltransferases"/>
    <property type="match status" value="1"/>
</dbReference>
<dbReference type="GO" id="GO:0006370">
    <property type="term" value="P:7-methylguanosine mRNA capping"/>
    <property type="evidence" value="ECO:0007669"/>
    <property type="project" value="TreeGrafter"/>
</dbReference>
<dbReference type="PANTHER" id="PTHR16121">
    <property type="entry name" value="CAP-SPECIFIC MRNA (NUCLEOSIDE-2'-O-)-METHYLTRANSFERASE 1-RELATED"/>
    <property type="match status" value="1"/>
</dbReference>
<evidence type="ECO:0000256" key="4">
    <source>
        <dbReference type="ARBA" id="ARBA00022679"/>
    </source>
</evidence>
<evidence type="ECO:0000256" key="2">
    <source>
        <dbReference type="ARBA" id="ARBA00021134"/>
    </source>
</evidence>
<feature type="domain" description="Adrift-type SAM-dependent 2'-O-MTase" evidence="8">
    <location>
        <begin position="109"/>
        <end position="320"/>
    </location>
</feature>
<keyword evidence="10" id="KW-1185">Reference proteome</keyword>
<evidence type="ECO:0000256" key="1">
    <source>
        <dbReference type="ARBA" id="ARBA00012770"/>
    </source>
</evidence>
<dbReference type="Gene3D" id="3.40.50.12760">
    <property type="match status" value="1"/>
</dbReference>
<keyword evidence="3 7" id="KW-0489">Methyltransferase</keyword>
<reference evidence="9" key="2">
    <citation type="submission" date="2020-05" db="UniProtKB">
        <authorList>
            <consortium name="EnsemblMetazoa"/>
        </authorList>
    </citation>
    <scope>IDENTIFICATION</scope>
    <source>
        <strain evidence="9">WRAIR2</strain>
    </source>
</reference>
<dbReference type="GO" id="GO:0032259">
    <property type="term" value="P:methylation"/>
    <property type="evidence" value="ECO:0007669"/>
    <property type="project" value="UniProtKB-KW"/>
</dbReference>
<evidence type="ECO:0000256" key="3">
    <source>
        <dbReference type="ARBA" id="ARBA00022603"/>
    </source>
</evidence>
<dbReference type="GO" id="GO:0005634">
    <property type="term" value="C:nucleus"/>
    <property type="evidence" value="ECO:0007669"/>
    <property type="project" value="TreeGrafter"/>
</dbReference>
<feature type="binding site" evidence="7">
    <location>
        <position position="145"/>
    </location>
    <ligand>
        <name>S-adenosyl-L-methionine</name>
        <dbReference type="ChEBI" id="CHEBI:59789"/>
    </ligand>
</feature>
<protein>
    <recommendedName>
        <fullName evidence="2">Cap-specific mRNA (nucleoside-2'-O-)-methyltransferase 2</fullName>
        <ecNumber evidence="1">2.1.1.296</ecNumber>
    </recommendedName>
</protein>
<name>A0A182NJY7_9DIPT</name>
<accession>A0A182NJY7</accession>